<keyword evidence="5" id="KW-0325">Glycoprotein</keyword>
<keyword evidence="7" id="KW-1185">Reference proteome</keyword>
<dbReference type="InParanoid" id="A0A067MPA2"/>
<dbReference type="GO" id="GO:0004185">
    <property type="term" value="F:serine-type carboxypeptidase activity"/>
    <property type="evidence" value="ECO:0007669"/>
    <property type="project" value="InterPro"/>
</dbReference>
<keyword evidence="4" id="KW-0378">Hydrolase</keyword>
<evidence type="ECO:0000313" key="6">
    <source>
        <dbReference type="EMBL" id="KDQ17593.1"/>
    </source>
</evidence>
<accession>A0A067MPA2</accession>
<dbReference type="STRING" id="930990.A0A067MPA2"/>
<dbReference type="AlphaFoldDB" id="A0A067MPA2"/>
<keyword evidence="3" id="KW-0645">Protease</keyword>
<dbReference type="SUPFAM" id="SSF53474">
    <property type="entry name" value="alpha/beta-Hydrolases"/>
    <property type="match status" value="1"/>
</dbReference>
<evidence type="ECO:0000256" key="2">
    <source>
        <dbReference type="ARBA" id="ARBA00022645"/>
    </source>
</evidence>
<name>A0A067MPA2_BOTB1</name>
<dbReference type="OrthoDB" id="443318at2759"/>
<comment type="similarity">
    <text evidence="1">Belongs to the peptidase S10 family.</text>
</comment>
<reference evidence="7" key="1">
    <citation type="journal article" date="2014" name="Proc. Natl. Acad. Sci. U.S.A.">
        <title>Extensive sampling of basidiomycete genomes demonstrates inadequacy of the white-rot/brown-rot paradigm for wood decay fungi.</title>
        <authorList>
            <person name="Riley R."/>
            <person name="Salamov A.A."/>
            <person name="Brown D.W."/>
            <person name="Nagy L.G."/>
            <person name="Floudas D."/>
            <person name="Held B.W."/>
            <person name="Levasseur A."/>
            <person name="Lombard V."/>
            <person name="Morin E."/>
            <person name="Otillar R."/>
            <person name="Lindquist E.A."/>
            <person name="Sun H."/>
            <person name="LaButti K.M."/>
            <person name="Schmutz J."/>
            <person name="Jabbour D."/>
            <person name="Luo H."/>
            <person name="Baker S.E."/>
            <person name="Pisabarro A.G."/>
            <person name="Walton J.D."/>
            <person name="Blanchette R.A."/>
            <person name="Henrissat B."/>
            <person name="Martin F."/>
            <person name="Cullen D."/>
            <person name="Hibbett D.S."/>
            <person name="Grigoriev I.V."/>
        </authorList>
    </citation>
    <scope>NUCLEOTIDE SEQUENCE [LARGE SCALE GENOMIC DNA]</scope>
    <source>
        <strain evidence="7">FD-172 SS1</strain>
    </source>
</reference>
<dbReference type="HOGENOM" id="CLU_008523_12_0_1"/>
<protein>
    <submittedName>
        <fullName evidence="6">Uncharacterized protein</fullName>
    </submittedName>
</protein>
<sequence>MCNNADYSKKYVTYPPTGLLPFPVSGPNITDECDINGAVMDAATIVNPCFNPYHIFDTCPILYDPLGLPGGAQNEIILGPLFFNNVAMQDAIHAPKVNYTECSVGPVFVGDGDHSAYPGPNGVLTRAIDNSTRTLIGHGLIDMILLSEGTRIMIQNLTFGGMQGFQTPIANVLNVEGLGEMGLWHEERKLMYVEYALSGHMVPQYQPIPALKTILWLLGRIKSLDDPFAF</sequence>
<dbReference type="Proteomes" id="UP000027195">
    <property type="component" value="Unassembled WGS sequence"/>
</dbReference>
<proteinExistence type="inferred from homology"/>
<evidence type="ECO:0000256" key="5">
    <source>
        <dbReference type="ARBA" id="ARBA00023180"/>
    </source>
</evidence>
<dbReference type="GO" id="GO:0006508">
    <property type="term" value="P:proteolysis"/>
    <property type="evidence" value="ECO:0007669"/>
    <property type="project" value="UniProtKB-KW"/>
</dbReference>
<evidence type="ECO:0000256" key="3">
    <source>
        <dbReference type="ARBA" id="ARBA00022670"/>
    </source>
</evidence>
<dbReference type="Pfam" id="PF00450">
    <property type="entry name" value="Peptidase_S10"/>
    <property type="match status" value="1"/>
</dbReference>
<evidence type="ECO:0000313" key="7">
    <source>
        <dbReference type="Proteomes" id="UP000027195"/>
    </source>
</evidence>
<evidence type="ECO:0000256" key="1">
    <source>
        <dbReference type="ARBA" id="ARBA00009431"/>
    </source>
</evidence>
<dbReference type="InterPro" id="IPR001563">
    <property type="entry name" value="Peptidase_S10"/>
</dbReference>
<dbReference type="EMBL" id="KL198023">
    <property type="protein sequence ID" value="KDQ17593.1"/>
    <property type="molecule type" value="Genomic_DNA"/>
</dbReference>
<evidence type="ECO:0000256" key="4">
    <source>
        <dbReference type="ARBA" id="ARBA00022801"/>
    </source>
</evidence>
<organism evidence="6 7">
    <name type="scientific">Botryobasidium botryosum (strain FD-172 SS1)</name>
    <dbReference type="NCBI Taxonomy" id="930990"/>
    <lineage>
        <taxon>Eukaryota</taxon>
        <taxon>Fungi</taxon>
        <taxon>Dikarya</taxon>
        <taxon>Basidiomycota</taxon>
        <taxon>Agaricomycotina</taxon>
        <taxon>Agaricomycetes</taxon>
        <taxon>Cantharellales</taxon>
        <taxon>Botryobasidiaceae</taxon>
        <taxon>Botryobasidium</taxon>
    </lineage>
</organism>
<gene>
    <name evidence="6" type="ORF">BOTBODRAFT_29764</name>
</gene>
<dbReference type="InterPro" id="IPR029058">
    <property type="entry name" value="AB_hydrolase_fold"/>
</dbReference>
<keyword evidence="2" id="KW-0121">Carboxypeptidase</keyword>
<dbReference type="Gene3D" id="3.40.50.1820">
    <property type="entry name" value="alpha/beta hydrolase"/>
    <property type="match status" value="1"/>
</dbReference>